<evidence type="ECO:0000313" key="6">
    <source>
        <dbReference type="EMBL" id="MBB3023010.1"/>
    </source>
</evidence>
<dbReference type="CDD" id="cd09994">
    <property type="entry name" value="HDAC_AcuC_like"/>
    <property type="match status" value="1"/>
</dbReference>
<dbReference type="Proteomes" id="UP000568050">
    <property type="component" value="Unassembled WGS sequence"/>
</dbReference>
<dbReference type="SUPFAM" id="SSF52768">
    <property type="entry name" value="Arginase/deacetylase"/>
    <property type="match status" value="1"/>
</dbReference>
<sequence>MTRPGETAVVWDDALCAYDFGPAHPMDPVRLELTAALARSFGLFDLPRVRLISAPVADGSVLETIHDPVFVQAVRDASAAGLNPSAEERTHLNRWGLATPEVPIFPGMDEASARLVGGSIAAVTEILEGRCERAVSFSGGMHHAKSGFAGGFCVFNDAAAAIAAALAAGEERIVYLDLDVHHGDGVEQIFWNDPRVTTISIHQSGDTLYPGTGFIQDSGGPAAPGTAINIPMPAGTRPEDWLRAIDGAIDPLIRAIRPTLLVTQHGADSHSIDPLADMDLTIEAQRAAMLMCRDLATTAAGGRWLALGGGGYSVADVVPRSWTHLVAVVLDADIDADAPIPEEELQRMRDGAHRTGAVPPRAFTTMGDGSEPVFRPWSAGFNPEHPVDRLVQSVRRAHFPEWGLDPLYD</sequence>
<keyword evidence="4" id="KW-0006">Acetoin catabolism</keyword>
<comment type="caution">
    <text evidence="6">The sequence shown here is derived from an EMBL/GenBank/DDBJ whole genome shotgun (WGS) entry which is preliminary data.</text>
</comment>
<dbReference type="Gene3D" id="3.40.800.20">
    <property type="entry name" value="Histone deacetylase domain"/>
    <property type="match status" value="1"/>
</dbReference>
<accession>A0A839QW52</accession>
<dbReference type="RefSeq" id="WP_183375751.1">
    <property type="nucleotide sequence ID" value="NZ_CBCSFZ010000001.1"/>
</dbReference>
<dbReference type="GO" id="GO:0045150">
    <property type="term" value="P:acetoin catabolic process"/>
    <property type="evidence" value="ECO:0007669"/>
    <property type="project" value="UniProtKB-UniPathway"/>
</dbReference>
<gene>
    <name evidence="6" type="ORF">FHX50_001293</name>
</gene>
<name>A0A839QW52_9MICO</name>
<evidence type="ECO:0000256" key="4">
    <source>
        <dbReference type="ARBA" id="ARBA00022627"/>
    </source>
</evidence>
<dbReference type="UniPathway" id="UPA00040"/>
<dbReference type="GO" id="GO:0004407">
    <property type="term" value="F:histone deacetylase activity"/>
    <property type="evidence" value="ECO:0007669"/>
    <property type="project" value="TreeGrafter"/>
</dbReference>
<evidence type="ECO:0000259" key="5">
    <source>
        <dbReference type="Pfam" id="PF00850"/>
    </source>
</evidence>
<reference evidence="6 7" key="1">
    <citation type="submission" date="2020-08" db="EMBL/GenBank/DDBJ databases">
        <title>Sequencing the genomes of 1000 actinobacteria strains.</title>
        <authorList>
            <person name="Klenk H.-P."/>
        </authorList>
    </citation>
    <scope>NUCLEOTIDE SEQUENCE [LARGE SCALE GENOMIC DNA]</scope>
    <source>
        <strain evidence="6 7">DSM 23040</strain>
    </source>
</reference>
<dbReference type="PANTHER" id="PTHR10625:SF10">
    <property type="entry name" value="HISTONE DEACETYLASE HDAC1"/>
    <property type="match status" value="1"/>
</dbReference>
<comment type="pathway">
    <text evidence="1">Ketone degradation; acetoin degradation.</text>
</comment>
<keyword evidence="7" id="KW-1185">Reference proteome</keyword>
<dbReference type="Pfam" id="PF00850">
    <property type="entry name" value="Hist_deacetyl"/>
    <property type="match status" value="1"/>
</dbReference>
<dbReference type="GO" id="GO:0040029">
    <property type="term" value="P:epigenetic regulation of gene expression"/>
    <property type="evidence" value="ECO:0007669"/>
    <property type="project" value="TreeGrafter"/>
</dbReference>
<dbReference type="InterPro" id="IPR023801">
    <property type="entry name" value="His_deacetylse_dom"/>
</dbReference>
<dbReference type="InterPro" id="IPR003085">
    <property type="entry name" value="AcuC"/>
</dbReference>
<dbReference type="InterPro" id="IPR037138">
    <property type="entry name" value="His_deacetylse_dom_sf"/>
</dbReference>
<dbReference type="InterPro" id="IPR023696">
    <property type="entry name" value="Ureohydrolase_dom_sf"/>
</dbReference>
<dbReference type="AlphaFoldDB" id="A0A839QW52"/>
<dbReference type="PRINTS" id="PR01270">
    <property type="entry name" value="HDASUPER"/>
</dbReference>
<feature type="domain" description="Histone deacetylase" evidence="5">
    <location>
        <begin position="24"/>
        <end position="328"/>
    </location>
</feature>
<evidence type="ECO:0000256" key="3">
    <source>
        <dbReference type="ARBA" id="ARBA00020218"/>
    </source>
</evidence>
<evidence type="ECO:0000256" key="1">
    <source>
        <dbReference type="ARBA" id="ARBA00005101"/>
    </source>
</evidence>
<proteinExistence type="inferred from homology"/>
<organism evidence="6 7">
    <name type="scientific">Helcobacillus massiliensis</name>
    <dbReference type="NCBI Taxonomy" id="521392"/>
    <lineage>
        <taxon>Bacteria</taxon>
        <taxon>Bacillati</taxon>
        <taxon>Actinomycetota</taxon>
        <taxon>Actinomycetes</taxon>
        <taxon>Micrococcales</taxon>
        <taxon>Dermabacteraceae</taxon>
        <taxon>Helcobacillus</taxon>
    </lineage>
</organism>
<dbReference type="InterPro" id="IPR000286">
    <property type="entry name" value="HDACs"/>
</dbReference>
<evidence type="ECO:0000256" key="2">
    <source>
        <dbReference type="ARBA" id="ARBA00005947"/>
    </source>
</evidence>
<evidence type="ECO:0000313" key="7">
    <source>
        <dbReference type="Proteomes" id="UP000568050"/>
    </source>
</evidence>
<dbReference type="EMBL" id="JACHWP010000002">
    <property type="protein sequence ID" value="MBB3023010.1"/>
    <property type="molecule type" value="Genomic_DNA"/>
</dbReference>
<comment type="similarity">
    <text evidence="2">Belongs to the histone deacetylase family.</text>
</comment>
<protein>
    <recommendedName>
        <fullName evidence="3">Acetoin utilization protein AcuC</fullName>
    </recommendedName>
</protein>
<dbReference type="PANTHER" id="PTHR10625">
    <property type="entry name" value="HISTONE DEACETYLASE HDAC1-RELATED"/>
    <property type="match status" value="1"/>
</dbReference>